<reference evidence="1" key="1">
    <citation type="journal article" date="2021" name="PeerJ">
        <title>Extensive microbial diversity within the chicken gut microbiome revealed by metagenomics and culture.</title>
        <authorList>
            <person name="Gilroy R."/>
            <person name="Ravi A."/>
            <person name="Getino M."/>
            <person name="Pursley I."/>
            <person name="Horton D.L."/>
            <person name="Alikhan N.F."/>
            <person name="Baker D."/>
            <person name="Gharbi K."/>
            <person name="Hall N."/>
            <person name="Watson M."/>
            <person name="Adriaenssens E.M."/>
            <person name="Foster-Nyarko E."/>
            <person name="Jarju S."/>
            <person name="Secka A."/>
            <person name="Antonio M."/>
            <person name="Oren A."/>
            <person name="Chaudhuri R.R."/>
            <person name="La Ragione R."/>
            <person name="Hildebrand F."/>
            <person name="Pallen M.J."/>
        </authorList>
    </citation>
    <scope>NUCLEOTIDE SEQUENCE</scope>
    <source>
        <strain evidence="1">CHK195-9823</strain>
    </source>
</reference>
<organism evidence="1 2">
    <name type="scientific">Candidatus Blautia stercorigallinarum</name>
    <dbReference type="NCBI Taxonomy" id="2838501"/>
    <lineage>
        <taxon>Bacteria</taxon>
        <taxon>Bacillati</taxon>
        <taxon>Bacillota</taxon>
        <taxon>Clostridia</taxon>
        <taxon>Lachnospirales</taxon>
        <taxon>Lachnospiraceae</taxon>
        <taxon>Blautia</taxon>
    </lineage>
</organism>
<comment type="caution">
    <text evidence="1">The sequence shown here is derived from an EMBL/GenBank/DDBJ whole genome shotgun (WGS) entry which is preliminary data.</text>
</comment>
<proteinExistence type="predicted"/>
<accession>A0A9D1PD53</accession>
<dbReference type="EMBL" id="DXIQ01000034">
    <property type="protein sequence ID" value="HIV38530.1"/>
    <property type="molecule type" value="Genomic_DNA"/>
</dbReference>
<evidence type="ECO:0000313" key="1">
    <source>
        <dbReference type="EMBL" id="HIV38530.1"/>
    </source>
</evidence>
<dbReference type="AlphaFoldDB" id="A0A9D1PD53"/>
<gene>
    <name evidence="1" type="ORF">H9747_05945</name>
</gene>
<name>A0A9D1PD53_9FIRM</name>
<evidence type="ECO:0000313" key="2">
    <source>
        <dbReference type="Proteomes" id="UP000886814"/>
    </source>
</evidence>
<dbReference type="Proteomes" id="UP000886814">
    <property type="component" value="Unassembled WGS sequence"/>
</dbReference>
<sequence>MSAEEYSIKRPEHIVIGDPWYFETETGERLKKLVVDYRPEERFSARLNIEEIEEGGMKMTNVYICFAPEKDIELYMANCRYETQKLDSKPIYVDTAKYKVSVNDSRMQNFYTACDGTWGAETTIYHEDQKGRKNVDAVMISLFMPYDMSFELTKQQMSVLFEEMELLPERRSRTSEIKKPDKKTPKR</sequence>
<protein>
    <submittedName>
        <fullName evidence="1">Uncharacterized protein</fullName>
    </submittedName>
</protein>
<reference evidence="1" key="2">
    <citation type="submission" date="2021-04" db="EMBL/GenBank/DDBJ databases">
        <authorList>
            <person name="Gilroy R."/>
        </authorList>
    </citation>
    <scope>NUCLEOTIDE SEQUENCE</scope>
    <source>
        <strain evidence="1">CHK195-9823</strain>
    </source>
</reference>